<keyword evidence="5" id="KW-0413">Isomerase</keyword>
<dbReference type="Gene3D" id="3.90.640.10">
    <property type="entry name" value="Actin, Chain A, domain 4"/>
    <property type="match status" value="1"/>
</dbReference>
<dbReference type="PANTHER" id="PTHR19375">
    <property type="entry name" value="HEAT SHOCK PROTEIN 70KDA"/>
    <property type="match status" value="1"/>
</dbReference>
<feature type="region of interest" description="Disordered" evidence="7">
    <location>
        <begin position="168"/>
        <end position="273"/>
    </location>
</feature>
<evidence type="ECO:0000256" key="8">
    <source>
        <dbReference type="SAM" id="Phobius"/>
    </source>
</evidence>
<dbReference type="STRING" id="69332.A0A388LSP2"/>
<feature type="transmembrane region" description="Helical" evidence="8">
    <location>
        <begin position="1858"/>
        <end position="1879"/>
    </location>
</feature>
<comment type="pathway">
    <text evidence="6">Carbohydrate biosynthesis.</text>
</comment>
<feature type="compositionally biased region" description="Basic and acidic residues" evidence="7">
    <location>
        <begin position="460"/>
        <end position="482"/>
    </location>
</feature>
<evidence type="ECO:0000256" key="6">
    <source>
        <dbReference type="ARBA" id="ARBA00024331"/>
    </source>
</evidence>
<dbReference type="Proteomes" id="UP000265515">
    <property type="component" value="Unassembled WGS sequence"/>
</dbReference>
<accession>A0A388LSP2</accession>
<feature type="compositionally biased region" description="Basic and acidic residues" evidence="7">
    <location>
        <begin position="317"/>
        <end position="326"/>
    </location>
</feature>
<comment type="caution">
    <text evidence="9">The sequence shown here is derived from an EMBL/GenBank/DDBJ whole genome shotgun (WGS) entry which is preliminary data.</text>
</comment>
<feature type="compositionally biased region" description="Basic and acidic residues" evidence="7">
    <location>
        <begin position="251"/>
        <end position="266"/>
    </location>
</feature>
<dbReference type="PROSITE" id="PS01036">
    <property type="entry name" value="HSP70_3"/>
    <property type="match status" value="1"/>
</dbReference>
<evidence type="ECO:0000256" key="1">
    <source>
        <dbReference type="ARBA" id="ARBA00007422"/>
    </source>
</evidence>
<evidence type="ECO:0000256" key="4">
    <source>
        <dbReference type="ARBA" id="ARBA00022840"/>
    </source>
</evidence>
<feature type="compositionally biased region" description="Basic and acidic residues" evidence="7">
    <location>
        <begin position="533"/>
        <end position="554"/>
    </location>
</feature>
<dbReference type="EMBL" id="BFEA01000515">
    <property type="protein sequence ID" value="GBG85348.1"/>
    <property type="molecule type" value="Genomic_DNA"/>
</dbReference>
<feature type="compositionally biased region" description="Basic and acidic residues" evidence="7">
    <location>
        <begin position="179"/>
        <end position="191"/>
    </location>
</feature>
<feature type="region of interest" description="Disordered" evidence="7">
    <location>
        <begin position="287"/>
        <end position="414"/>
    </location>
</feature>
<dbReference type="GO" id="GO:0140662">
    <property type="term" value="F:ATP-dependent protein folding chaperone"/>
    <property type="evidence" value="ECO:0007669"/>
    <property type="project" value="InterPro"/>
</dbReference>
<dbReference type="PROSITE" id="PS51440">
    <property type="entry name" value="TIM_2"/>
    <property type="match status" value="1"/>
</dbReference>
<feature type="region of interest" description="Disordered" evidence="7">
    <location>
        <begin position="1"/>
        <end position="131"/>
    </location>
</feature>
<feature type="compositionally biased region" description="Basic and acidic residues" evidence="7">
    <location>
        <begin position="107"/>
        <end position="122"/>
    </location>
</feature>
<dbReference type="InterPro" id="IPR018181">
    <property type="entry name" value="Heat_shock_70_CS"/>
</dbReference>
<dbReference type="Gene3D" id="3.30.420.40">
    <property type="match status" value="2"/>
</dbReference>
<dbReference type="Gene3D" id="3.30.30.30">
    <property type="match status" value="1"/>
</dbReference>
<feature type="compositionally biased region" description="Basic and acidic residues" evidence="7">
    <location>
        <begin position="389"/>
        <end position="410"/>
    </location>
</feature>
<dbReference type="InterPro" id="IPR043129">
    <property type="entry name" value="ATPase_NBD"/>
</dbReference>
<evidence type="ECO:0000313" key="9">
    <source>
        <dbReference type="EMBL" id="GBG85348.1"/>
    </source>
</evidence>
<dbReference type="GO" id="GO:0004807">
    <property type="term" value="F:triose-phosphate isomerase activity"/>
    <property type="evidence" value="ECO:0007669"/>
    <property type="project" value="InterPro"/>
</dbReference>
<dbReference type="Gramene" id="GBG85348">
    <property type="protein sequence ID" value="GBG85348"/>
    <property type="gene ID" value="CBR_g39991"/>
</dbReference>
<comment type="subunit">
    <text evidence="2">Homodimer.</text>
</comment>
<name>A0A388LSP2_CHABU</name>
<keyword evidence="3" id="KW-0547">Nucleotide-binding</keyword>
<dbReference type="PRINTS" id="PR00301">
    <property type="entry name" value="HEATSHOCK70"/>
</dbReference>
<dbReference type="InterPro" id="IPR013785">
    <property type="entry name" value="Aldolase_TIM"/>
</dbReference>
<dbReference type="InterPro" id="IPR035990">
    <property type="entry name" value="TIM_sf"/>
</dbReference>
<feature type="compositionally biased region" description="Basic and acidic residues" evidence="7">
    <location>
        <begin position="26"/>
        <end position="53"/>
    </location>
</feature>
<feature type="region of interest" description="Disordered" evidence="7">
    <location>
        <begin position="451"/>
        <end position="559"/>
    </location>
</feature>
<dbReference type="SUPFAM" id="SSF53067">
    <property type="entry name" value="Actin-like ATPase domain"/>
    <property type="match status" value="2"/>
</dbReference>
<dbReference type="InterPro" id="IPR013126">
    <property type="entry name" value="Hsp_70_fam"/>
</dbReference>
<keyword evidence="8" id="KW-0472">Membrane</keyword>
<keyword evidence="8" id="KW-0812">Transmembrane</keyword>
<evidence type="ECO:0000256" key="5">
    <source>
        <dbReference type="ARBA" id="ARBA00023235"/>
    </source>
</evidence>
<evidence type="ECO:0000256" key="3">
    <source>
        <dbReference type="ARBA" id="ARBA00022741"/>
    </source>
</evidence>
<reference evidence="9 10" key="1">
    <citation type="journal article" date="2018" name="Cell">
        <title>The Chara Genome: Secondary Complexity and Implications for Plant Terrestrialization.</title>
        <authorList>
            <person name="Nishiyama T."/>
            <person name="Sakayama H."/>
            <person name="Vries J.D."/>
            <person name="Buschmann H."/>
            <person name="Saint-Marcoux D."/>
            <person name="Ullrich K.K."/>
            <person name="Haas F.B."/>
            <person name="Vanderstraeten L."/>
            <person name="Becker D."/>
            <person name="Lang D."/>
            <person name="Vosolsobe S."/>
            <person name="Rombauts S."/>
            <person name="Wilhelmsson P.K.I."/>
            <person name="Janitza P."/>
            <person name="Kern R."/>
            <person name="Heyl A."/>
            <person name="Rumpler F."/>
            <person name="Villalobos L.I.A.C."/>
            <person name="Clay J.M."/>
            <person name="Skokan R."/>
            <person name="Toyoda A."/>
            <person name="Suzuki Y."/>
            <person name="Kagoshima H."/>
            <person name="Schijlen E."/>
            <person name="Tajeshwar N."/>
            <person name="Catarino B."/>
            <person name="Hetherington A.J."/>
            <person name="Saltykova A."/>
            <person name="Bonnot C."/>
            <person name="Breuninger H."/>
            <person name="Symeonidi A."/>
            <person name="Radhakrishnan G.V."/>
            <person name="Van Nieuwerburgh F."/>
            <person name="Deforce D."/>
            <person name="Chang C."/>
            <person name="Karol K.G."/>
            <person name="Hedrich R."/>
            <person name="Ulvskov P."/>
            <person name="Glockner G."/>
            <person name="Delwiche C.F."/>
            <person name="Petrasek J."/>
            <person name="Van de Peer Y."/>
            <person name="Friml J."/>
            <person name="Beilby M."/>
            <person name="Dolan L."/>
            <person name="Kohara Y."/>
            <person name="Sugano S."/>
            <person name="Fujiyama A."/>
            <person name="Delaux P.-M."/>
            <person name="Quint M."/>
            <person name="TheiBen G."/>
            <person name="Hagemann M."/>
            <person name="Harholt J."/>
            <person name="Dunand C."/>
            <person name="Zachgo S."/>
            <person name="Langdale J."/>
            <person name="Maumus F."/>
            <person name="Straeten D.V.D."/>
            <person name="Gould S.B."/>
            <person name="Rensing S.A."/>
        </authorList>
    </citation>
    <scope>NUCLEOTIDE SEQUENCE [LARGE SCALE GENOMIC DNA]</scope>
    <source>
        <strain evidence="9 10">S276</strain>
    </source>
</reference>
<gene>
    <name evidence="9" type="ORF">CBR_g39991</name>
</gene>
<proteinExistence type="inferred from homology"/>
<evidence type="ECO:0000256" key="7">
    <source>
        <dbReference type="SAM" id="MobiDB-lite"/>
    </source>
</evidence>
<keyword evidence="4" id="KW-0067">ATP-binding</keyword>
<dbReference type="Gene3D" id="3.20.20.70">
    <property type="entry name" value="Aldolase class I"/>
    <property type="match status" value="1"/>
</dbReference>
<keyword evidence="8" id="KW-1133">Transmembrane helix</keyword>
<keyword evidence="10" id="KW-1185">Reference proteome</keyword>
<dbReference type="GO" id="GO:0005524">
    <property type="term" value="F:ATP binding"/>
    <property type="evidence" value="ECO:0007669"/>
    <property type="project" value="UniProtKB-KW"/>
</dbReference>
<feature type="region of interest" description="Disordered" evidence="7">
    <location>
        <begin position="598"/>
        <end position="635"/>
    </location>
</feature>
<dbReference type="Pfam" id="PF00012">
    <property type="entry name" value="HSP70"/>
    <property type="match status" value="1"/>
</dbReference>
<sequence length="1882" mass="205167">MEGEQEPSVGESHDVLSSVEGSLPDSESRRIGQEEREEEKENERGKVESEGREGGQGNGSVGKLVEVMEVEQKPAPPPTNLIDLGRSFCTTTTVSEVMEAGGTGQGERGEEKRSEQVKKESEGAGGREGNFCVGTEIEVMEAGLKPAPPPTNPIDQDSSPCVMTTVPVVMETEGIGQGERGEQKRSERDGDQSEGTGGEKGNFSVGTEIEIMEAVLKPAPPPTNPMDYSSSPCAMTTVPEVVETGGAGQGERGEEKRSEQDGKESEGTGGRKGYVCVGREIEVTEAGLTDPIHRESSPCAMTTVPEVVESGGIGQGERGEERRMEQDGEDSEGTGGGKGDFCVGTEIEVMEAGLKPAPPSTNPIDQGGSPCAMTTVPEIMETGGTGGGERGEEKRMERDGEEGQGKERGEGNGGVGIVAEVLEAERKPAPPVTDLVYLGSSSCAMSTLPDLMEAGGVRQGESREGKGMARDGEESQGRERGEGNGSVGTLAEVLEAEGKPAPPVTDLVDVGSSSCAMSTIPDFTEAGGIGQGESREEKRMDRDAEECQGRERGEGNGSEGTLAEVLEAEGKPAPPVTARVYLGNSFCKASTIPDFMKTGGIGQGESREGKGMERDKVENEGRERGEGNGSVGTLIKEVRPSSPTTKLIYPSSSSCTRTTVEDIVEPGPKPAAPLRTNGIAIDLGTSSCAVAVFGNERVRVIPNEFGKLSTPSFIAFTDRKRLVGAQAQKQVQRRVENVLFEIKRLIGRDYDSITREERYRWPFRVARGQSGEARVEVKSEFLSLFVSDRHDNEEEGIIQMQSFTPEEVLSMLLAKMKHCAEVFLDSRLTSRAAVITVPASYDDRQRSATKLAAEIAGFADVELVSEPTAAALAYAHHTGLISLDAGRGGCGGSGVGAMKILVFALGGGSFDASLVTIVGGKLIVNGVAGKPSLGGKDFDIKIMELVLERGEREWGGQDLTPSMVRRLKTASEKAKQDLTLLHEAFVEIESFFGDDEDLRVFIDRQEFEHKCQLLVEECLTCVGQVLDETATAVEDVNEVLLVGGCTRIPMIASRLREFFGNKLAPKPHPYQDEAVVRGAALWIACRDRIRERHPLTIGYSADEAVVRVGEAVVRRAARGAEPPLVPDLSSMESERFCLLHSMFDRPASLDLPPVREWYRSDGSNERSLTLIERTSCTGRVQVAGQLITSELLSDVLLKLRIDRSGILFLDEEGSVSAGVSLAKPGRCSEEEVISCRERARKMTEYEMRMARISSARHRWQKFVMEVERRRRTCPLWLRPILSKFRLENEEWLEAVGAAAATSAAQPPGEDDEINRRFFEFREACTYAFGRMWVKSIFTRKPFMGDIWNVEDIDLCLKNLSKLAGKTEVGLSSEQGCRHVASRDVCDWVVCVRGQNLVVERQRQIEQAQDGFEVAAAAAPFPGSPFHPEFLRHSGIAYVLLEAVSPSAASDWCHSTSNECPWRGNNELVGQQAALAVHCGLLVILCIGVCSASDKQTLGVEGSTLEQEKGYCKAQLMDVLRHARSDWRNIFIAYRPSSIPITDSASASPRAGYGGGGAHEDSFTPAEGFESHVVETVRYIRGVISDEVSADAAARTRIAIRGRVGANEWNALFKSQEIDGLLLEGGFRDSLTVKQFCEPCRERNEKVFLCATHNGGLPCPAAPDLRWFDALSHQLLLNAEHRVFLLAAQHPPPQQLTPSFRRVTRVRDCKTNVMRSSRSIHGSSSSTANAMWKAQIFPISDPLLLEGQDAEDGRRGIETQLCELQQEMEKQHRVILEYRPASHEIDRVDDAHVSMRRWIWTNVSPEAAQRVYILCFVDEKVSTDMRQQIANLPNVDGLSWQLPIEGEAIVRVDRKQRGICLRVCFMLLVLTILYVLYLQILPL</sequence>
<feature type="compositionally biased region" description="Basic and acidic residues" evidence="7">
    <location>
        <begin position="605"/>
        <end position="626"/>
    </location>
</feature>
<organism evidence="9 10">
    <name type="scientific">Chara braunii</name>
    <name type="common">Braun's stonewort</name>
    <dbReference type="NCBI Taxonomy" id="69332"/>
    <lineage>
        <taxon>Eukaryota</taxon>
        <taxon>Viridiplantae</taxon>
        <taxon>Streptophyta</taxon>
        <taxon>Charophyceae</taxon>
        <taxon>Charales</taxon>
        <taxon>Characeae</taxon>
        <taxon>Chara</taxon>
    </lineage>
</organism>
<dbReference type="SUPFAM" id="SSF51351">
    <property type="entry name" value="Triosephosphate isomerase (TIM)"/>
    <property type="match status" value="1"/>
</dbReference>
<evidence type="ECO:0000313" key="10">
    <source>
        <dbReference type="Proteomes" id="UP000265515"/>
    </source>
</evidence>
<evidence type="ECO:0000256" key="2">
    <source>
        <dbReference type="ARBA" id="ARBA00011738"/>
    </source>
</evidence>
<dbReference type="PROSITE" id="PS00297">
    <property type="entry name" value="HSP70_1"/>
    <property type="match status" value="1"/>
</dbReference>
<dbReference type="InterPro" id="IPR000652">
    <property type="entry name" value="Triosephosphate_isomerase"/>
</dbReference>
<protein>
    <submittedName>
        <fullName evidence="9">Uncharacterized protein</fullName>
    </submittedName>
</protein>
<comment type="similarity">
    <text evidence="1">Belongs to the triosephosphate isomerase family.</text>
</comment>